<dbReference type="GO" id="GO:0044550">
    <property type="term" value="P:secondary metabolite biosynthetic process"/>
    <property type="evidence" value="ECO:0007669"/>
    <property type="project" value="UniProtKB-ARBA"/>
</dbReference>
<keyword evidence="5" id="KW-0472">Membrane</keyword>
<protein>
    <recommendedName>
        <fullName evidence="8">FAD-binding domain-containing protein</fullName>
    </recommendedName>
</protein>
<dbReference type="OrthoDB" id="3340390at2759"/>
<comment type="catalytic activity">
    <reaction evidence="4">
        <text>melleolide F + FADH2 + chloride + O2 = 6'-chloromelleolide F + FAD + 2 H2O + H(+)</text>
        <dbReference type="Rhea" id="RHEA:67160"/>
        <dbReference type="ChEBI" id="CHEBI:15377"/>
        <dbReference type="ChEBI" id="CHEBI:15378"/>
        <dbReference type="ChEBI" id="CHEBI:15379"/>
        <dbReference type="ChEBI" id="CHEBI:17996"/>
        <dbReference type="ChEBI" id="CHEBI:57692"/>
        <dbReference type="ChEBI" id="CHEBI:58307"/>
        <dbReference type="ChEBI" id="CHEBI:167712"/>
        <dbReference type="ChEBI" id="CHEBI:167713"/>
    </reaction>
    <physiologicalReaction direction="left-to-right" evidence="4">
        <dbReference type="Rhea" id="RHEA:67161"/>
    </physiologicalReaction>
</comment>
<dbReference type="HOGENOM" id="CLU_024648_4_2_1"/>
<dbReference type="AlphaFoldDB" id="A0A0C3FK19"/>
<evidence type="ECO:0000256" key="1">
    <source>
        <dbReference type="ARBA" id="ARBA00005706"/>
    </source>
</evidence>
<name>A0A0C3FK19_PILCF</name>
<evidence type="ECO:0000256" key="3">
    <source>
        <dbReference type="ARBA" id="ARBA00023033"/>
    </source>
</evidence>
<evidence type="ECO:0000313" key="7">
    <source>
        <dbReference type="Proteomes" id="UP000054166"/>
    </source>
</evidence>
<dbReference type="GO" id="GO:0004497">
    <property type="term" value="F:monooxygenase activity"/>
    <property type="evidence" value="ECO:0007669"/>
    <property type="project" value="UniProtKB-KW"/>
</dbReference>
<comment type="similarity">
    <text evidence="1">Belongs to the flavin-dependent halogenase family.</text>
</comment>
<feature type="transmembrane region" description="Helical" evidence="5">
    <location>
        <begin position="555"/>
        <end position="572"/>
    </location>
</feature>
<dbReference type="InterPro" id="IPR036188">
    <property type="entry name" value="FAD/NAD-bd_sf"/>
</dbReference>
<dbReference type="InterPro" id="IPR006905">
    <property type="entry name" value="Flavin_halogenase"/>
</dbReference>
<dbReference type="SUPFAM" id="SSF51905">
    <property type="entry name" value="FAD/NAD(P)-binding domain"/>
    <property type="match status" value="1"/>
</dbReference>
<evidence type="ECO:0000256" key="5">
    <source>
        <dbReference type="SAM" id="Phobius"/>
    </source>
</evidence>
<evidence type="ECO:0000256" key="2">
    <source>
        <dbReference type="ARBA" id="ARBA00023002"/>
    </source>
</evidence>
<organism evidence="6 7">
    <name type="scientific">Piloderma croceum (strain F 1598)</name>
    <dbReference type="NCBI Taxonomy" id="765440"/>
    <lineage>
        <taxon>Eukaryota</taxon>
        <taxon>Fungi</taxon>
        <taxon>Dikarya</taxon>
        <taxon>Basidiomycota</taxon>
        <taxon>Agaricomycotina</taxon>
        <taxon>Agaricomycetes</taxon>
        <taxon>Agaricomycetidae</taxon>
        <taxon>Atheliales</taxon>
        <taxon>Atheliaceae</taxon>
        <taxon>Piloderma</taxon>
    </lineage>
</organism>
<dbReference type="EMBL" id="KN833007">
    <property type="protein sequence ID" value="KIM79851.1"/>
    <property type="molecule type" value="Genomic_DNA"/>
</dbReference>
<gene>
    <name evidence="6" type="ORF">PILCRDRAFT_547145</name>
</gene>
<dbReference type="PRINTS" id="PR00420">
    <property type="entry name" value="RNGMNOXGNASE"/>
</dbReference>
<keyword evidence="5" id="KW-1133">Transmembrane helix</keyword>
<dbReference type="InterPro" id="IPR050816">
    <property type="entry name" value="Flavin-dep_Halogenase_NPB"/>
</dbReference>
<accession>A0A0C3FK19</accession>
<dbReference type="Proteomes" id="UP000054166">
    <property type="component" value="Unassembled WGS sequence"/>
</dbReference>
<evidence type="ECO:0000313" key="6">
    <source>
        <dbReference type="EMBL" id="KIM79851.1"/>
    </source>
</evidence>
<keyword evidence="5" id="KW-0812">Transmembrane</keyword>
<proteinExistence type="inferred from homology"/>
<dbReference type="GO" id="GO:0140907">
    <property type="term" value="F:flavin-dependent halogenase activity"/>
    <property type="evidence" value="ECO:0007669"/>
    <property type="project" value="UniProtKB-ARBA"/>
</dbReference>
<dbReference type="InParanoid" id="A0A0C3FK19"/>
<dbReference type="PANTHER" id="PTHR43747:SF5">
    <property type="entry name" value="FAD-BINDING DOMAIN-CONTAINING PROTEIN"/>
    <property type="match status" value="1"/>
</dbReference>
<dbReference type="PANTHER" id="PTHR43747">
    <property type="entry name" value="FAD-BINDING PROTEIN"/>
    <property type="match status" value="1"/>
</dbReference>
<dbReference type="STRING" id="765440.A0A0C3FK19"/>
<evidence type="ECO:0008006" key="8">
    <source>
        <dbReference type="Google" id="ProtNLM"/>
    </source>
</evidence>
<keyword evidence="7" id="KW-1185">Reference proteome</keyword>
<sequence length="577" mass="63303">MSRSAVPKKAQILVLGGGPAGSYTACMLALEGFDVVLLEAAKFPRYHIGESMLPSCPQFLKLIDLEETVENFGFCNKPGAALKLVGEKKEAYTDFIRTHPENRSWNVTRADFDEILLRHAEKVGVKVFEETRAFSIKFVNDNPKGRPLAVKWQNIIDRNVSGTVSFEYLVDATGRDGIMAQKYLKHRKVNTSLRNVACWGYWKGAGVYGVGTSRENAPWFEAHTEESGWNWFIPLHNGMTSVGVVINEDAGNQRKLAAKRANGGVASTLKRHYLDCLQLSPGLIDLLGDAKLLEDGPYPVVQSASDFSYNAPTYSGDHYRLIGDAAAFIDPFFSSGVHLALTGGLAAAVSIASSIRGEYSETEGCKYHDAKIGVAYTRFLVVVLSAYKQMRAQNRSVLSDFDEDNFDRAFDIIRPVIQGDADVGRRMSEDELQKLIALCGSALLPVDPEVYARVVSRLDTKLVDPRGAIVTPEEIDLLVPNDLEARLVLKEINARKSTGGLFLTISDSFEEVTAGFSARVHRGNIGLISHAPKANSTSGFSIQVGKARPSHLPHLLLLFFGVVLALLFHQYGTFGVV</sequence>
<keyword evidence="3" id="KW-0503">Monooxygenase</keyword>
<dbReference type="Pfam" id="PF04820">
    <property type="entry name" value="Trp_halogenase"/>
    <property type="match status" value="2"/>
</dbReference>
<dbReference type="Gene3D" id="3.50.50.60">
    <property type="entry name" value="FAD/NAD(P)-binding domain"/>
    <property type="match status" value="1"/>
</dbReference>
<evidence type="ECO:0000256" key="4">
    <source>
        <dbReference type="ARBA" id="ARBA00049364"/>
    </source>
</evidence>
<keyword evidence="2" id="KW-0560">Oxidoreductase</keyword>
<reference evidence="7" key="2">
    <citation type="submission" date="2015-01" db="EMBL/GenBank/DDBJ databases">
        <title>Evolutionary Origins and Diversification of the Mycorrhizal Mutualists.</title>
        <authorList>
            <consortium name="DOE Joint Genome Institute"/>
            <consortium name="Mycorrhizal Genomics Consortium"/>
            <person name="Kohler A."/>
            <person name="Kuo A."/>
            <person name="Nagy L.G."/>
            <person name="Floudas D."/>
            <person name="Copeland A."/>
            <person name="Barry K.W."/>
            <person name="Cichocki N."/>
            <person name="Veneault-Fourrey C."/>
            <person name="LaButti K."/>
            <person name="Lindquist E.A."/>
            <person name="Lipzen A."/>
            <person name="Lundell T."/>
            <person name="Morin E."/>
            <person name="Murat C."/>
            <person name="Riley R."/>
            <person name="Ohm R."/>
            <person name="Sun H."/>
            <person name="Tunlid A."/>
            <person name="Henrissat B."/>
            <person name="Grigoriev I.V."/>
            <person name="Hibbett D.S."/>
            <person name="Martin F."/>
        </authorList>
    </citation>
    <scope>NUCLEOTIDE SEQUENCE [LARGE SCALE GENOMIC DNA]</scope>
    <source>
        <strain evidence="7">F 1598</strain>
    </source>
</reference>
<reference evidence="6 7" key="1">
    <citation type="submission" date="2014-04" db="EMBL/GenBank/DDBJ databases">
        <authorList>
            <consortium name="DOE Joint Genome Institute"/>
            <person name="Kuo A."/>
            <person name="Tarkka M."/>
            <person name="Buscot F."/>
            <person name="Kohler A."/>
            <person name="Nagy L.G."/>
            <person name="Floudas D."/>
            <person name="Copeland A."/>
            <person name="Barry K.W."/>
            <person name="Cichocki N."/>
            <person name="Veneault-Fourrey C."/>
            <person name="LaButti K."/>
            <person name="Lindquist E.A."/>
            <person name="Lipzen A."/>
            <person name="Lundell T."/>
            <person name="Morin E."/>
            <person name="Murat C."/>
            <person name="Sun H."/>
            <person name="Tunlid A."/>
            <person name="Henrissat B."/>
            <person name="Grigoriev I.V."/>
            <person name="Hibbett D.S."/>
            <person name="Martin F."/>
            <person name="Nordberg H.P."/>
            <person name="Cantor M.N."/>
            <person name="Hua S.X."/>
        </authorList>
    </citation>
    <scope>NUCLEOTIDE SEQUENCE [LARGE SCALE GENOMIC DNA]</scope>
    <source>
        <strain evidence="6 7">F 1598</strain>
    </source>
</reference>